<sequence length="84" mass="8500">MTLQPVRAVTGFGAGPSSMRDPRSGVAVTVTVVATSGLAVRVPVGAGLGSPVPYGSHADWWRSVPAGLLVQSTPPASSWKSSVQ</sequence>
<gene>
    <name evidence="1" type="ORF">FHS32_000064</name>
</gene>
<dbReference type="EMBL" id="JACHJE010000001">
    <property type="protein sequence ID" value="MBB5123352.1"/>
    <property type="molecule type" value="Genomic_DNA"/>
</dbReference>
<protein>
    <submittedName>
        <fullName evidence="1">Uncharacterized protein</fullName>
    </submittedName>
</protein>
<accession>A0A7W8BHB9</accession>
<organism evidence="1 2">
    <name type="scientific">Streptomyces griseoloalbus</name>
    <dbReference type="NCBI Taxonomy" id="67303"/>
    <lineage>
        <taxon>Bacteria</taxon>
        <taxon>Bacillati</taxon>
        <taxon>Actinomycetota</taxon>
        <taxon>Actinomycetes</taxon>
        <taxon>Kitasatosporales</taxon>
        <taxon>Streptomycetaceae</taxon>
        <taxon>Streptomyces</taxon>
    </lineage>
</organism>
<keyword evidence="2" id="KW-1185">Reference proteome</keyword>
<reference evidence="1 2" key="1">
    <citation type="submission" date="2020-08" db="EMBL/GenBank/DDBJ databases">
        <title>Genomic Encyclopedia of Type Strains, Phase III (KMG-III): the genomes of soil and plant-associated and newly described type strains.</title>
        <authorList>
            <person name="Whitman W."/>
        </authorList>
    </citation>
    <scope>NUCLEOTIDE SEQUENCE [LARGE SCALE GENOMIC DNA]</scope>
    <source>
        <strain evidence="1 2">CECT 3226</strain>
    </source>
</reference>
<evidence type="ECO:0000313" key="1">
    <source>
        <dbReference type="EMBL" id="MBB5123352.1"/>
    </source>
</evidence>
<dbReference type="Proteomes" id="UP000568022">
    <property type="component" value="Unassembled WGS sequence"/>
</dbReference>
<comment type="caution">
    <text evidence="1">The sequence shown here is derived from an EMBL/GenBank/DDBJ whole genome shotgun (WGS) entry which is preliminary data.</text>
</comment>
<evidence type="ECO:0000313" key="2">
    <source>
        <dbReference type="Proteomes" id="UP000568022"/>
    </source>
</evidence>
<name>A0A7W8BHB9_9ACTN</name>
<dbReference type="AlphaFoldDB" id="A0A7W8BHB9"/>
<proteinExistence type="predicted"/>